<dbReference type="InterPro" id="IPR027471">
    <property type="entry name" value="YbeD-like_sf"/>
</dbReference>
<evidence type="ECO:0000256" key="1">
    <source>
        <dbReference type="SAM" id="SignalP"/>
    </source>
</evidence>
<dbReference type="Gene3D" id="3.30.70.260">
    <property type="match status" value="1"/>
</dbReference>
<dbReference type="OrthoDB" id="2533at2759"/>
<dbReference type="Pfam" id="PF04359">
    <property type="entry name" value="DUF493"/>
    <property type="match status" value="1"/>
</dbReference>
<name>A0A8J5XVZ7_DIALT</name>
<keyword evidence="1" id="KW-0732">Signal</keyword>
<evidence type="ECO:0000313" key="2">
    <source>
        <dbReference type="EMBL" id="KAG8470041.1"/>
    </source>
</evidence>
<sequence length="165" mass="18047">MALFVLASAMTLARAVHTPWQHRSPHVAGAARMLRRSAWACRASASDAKDDGVNSDNVASNVAGFTSGGPIFSNPLPRPTGMRVDEIVDFPTRLRFKIIGVADDTFVADIEQICSLSSGHQVTATSLRDNGKYKSITIDLRIDSAQVFYRVYEDVGKDSRVKFMI</sequence>
<dbReference type="Proteomes" id="UP000751190">
    <property type="component" value="Unassembled WGS sequence"/>
</dbReference>
<organism evidence="2 3">
    <name type="scientific">Diacronema lutheri</name>
    <name type="common">Unicellular marine alga</name>
    <name type="synonym">Monochrysis lutheri</name>
    <dbReference type="NCBI Taxonomy" id="2081491"/>
    <lineage>
        <taxon>Eukaryota</taxon>
        <taxon>Haptista</taxon>
        <taxon>Haptophyta</taxon>
        <taxon>Pavlovophyceae</taxon>
        <taxon>Pavlovales</taxon>
        <taxon>Pavlovaceae</taxon>
        <taxon>Diacronema</taxon>
    </lineage>
</organism>
<dbReference type="EMBL" id="JAGTXO010000002">
    <property type="protein sequence ID" value="KAG8470041.1"/>
    <property type="molecule type" value="Genomic_DNA"/>
</dbReference>
<dbReference type="InterPro" id="IPR007454">
    <property type="entry name" value="UPF0250_YbeD-like"/>
</dbReference>
<keyword evidence="3" id="KW-1185">Reference proteome</keyword>
<gene>
    <name evidence="2" type="ORF">KFE25_006496</name>
</gene>
<reference evidence="2" key="1">
    <citation type="submission" date="2021-05" db="EMBL/GenBank/DDBJ databases">
        <title>The genome of the haptophyte Pavlova lutheri (Diacronema luteri, Pavlovales) - a model for lipid biosynthesis in eukaryotic algae.</title>
        <authorList>
            <person name="Hulatt C.J."/>
            <person name="Posewitz M.C."/>
        </authorList>
    </citation>
    <scope>NUCLEOTIDE SEQUENCE</scope>
    <source>
        <strain evidence="2">NIVA-4/92</strain>
    </source>
</reference>
<feature type="chain" id="PRO_5035296262" description="DUF493 domain-containing protein" evidence="1">
    <location>
        <begin position="16"/>
        <end position="165"/>
    </location>
</feature>
<accession>A0A8J5XVZ7</accession>
<evidence type="ECO:0008006" key="4">
    <source>
        <dbReference type="Google" id="ProtNLM"/>
    </source>
</evidence>
<comment type="caution">
    <text evidence="2">The sequence shown here is derived from an EMBL/GenBank/DDBJ whole genome shotgun (WGS) entry which is preliminary data.</text>
</comment>
<evidence type="ECO:0000313" key="3">
    <source>
        <dbReference type="Proteomes" id="UP000751190"/>
    </source>
</evidence>
<feature type="signal peptide" evidence="1">
    <location>
        <begin position="1"/>
        <end position="15"/>
    </location>
</feature>
<proteinExistence type="predicted"/>
<protein>
    <recommendedName>
        <fullName evidence="4">DUF493 domain-containing protein</fullName>
    </recommendedName>
</protein>
<dbReference type="SUPFAM" id="SSF117991">
    <property type="entry name" value="YbeD/HP0495-like"/>
    <property type="match status" value="1"/>
</dbReference>
<dbReference type="AlphaFoldDB" id="A0A8J5XVZ7"/>